<dbReference type="RefSeq" id="WP_230223376.1">
    <property type="nucleotide sequence ID" value="NZ_JAJKFT010000010.1"/>
</dbReference>
<keyword evidence="8 9" id="KW-0066">ATP synthesis</keyword>
<evidence type="ECO:0000256" key="8">
    <source>
        <dbReference type="ARBA" id="ARBA00023310"/>
    </source>
</evidence>
<protein>
    <recommendedName>
        <fullName evidence="9">ATP synthase epsilon chain</fullName>
    </recommendedName>
    <alternativeName>
        <fullName evidence="9">ATP synthase F1 sector epsilon subunit</fullName>
    </alternativeName>
    <alternativeName>
        <fullName evidence="9">F-ATPase epsilon subunit</fullName>
    </alternativeName>
</protein>
<name>A0A9X1SIM1_9BACT</name>
<dbReference type="NCBIfam" id="TIGR01216">
    <property type="entry name" value="ATP_synt_epsi"/>
    <property type="match status" value="1"/>
</dbReference>
<evidence type="ECO:0000256" key="9">
    <source>
        <dbReference type="HAMAP-Rule" id="MF_00530"/>
    </source>
</evidence>
<dbReference type="SUPFAM" id="SSF51344">
    <property type="entry name" value="Epsilon subunit of F1F0-ATP synthase N-terminal domain"/>
    <property type="match status" value="1"/>
</dbReference>
<evidence type="ECO:0000256" key="3">
    <source>
        <dbReference type="ARBA" id="ARBA00005712"/>
    </source>
</evidence>
<comment type="subcellular location">
    <subcellularLocation>
        <location evidence="9">Cell membrane</location>
        <topology evidence="9">Peripheral membrane protein</topology>
    </subcellularLocation>
    <subcellularLocation>
        <location evidence="2">Endomembrane system</location>
        <topology evidence="2">Peripheral membrane protein</topology>
    </subcellularLocation>
</comment>
<dbReference type="GO" id="GO:0005886">
    <property type="term" value="C:plasma membrane"/>
    <property type="evidence" value="ECO:0007669"/>
    <property type="project" value="UniProtKB-SubCell"/>
</dbReference>
<dbReference type="GO" id="GO:0046933">
    <property type="term" value="F:proton-transporting ATP synthase activity, rotational mechanism"/>
    <property type="evidence" value="ECO:0007669"/>
    <property type="project" value="UniProtKB-UniRule"/>
</dbReference>
<dbReference type="AlphaFoldDB" id="A0A9X1SIM1"/>
<sequence length="130" mass="14135">MAQLKCIVVTPEETALETTADFVALPLFDGEIGIAPSHSPMIGRLGFGEMRIKSGGTTTTYYIDGGFVQVANNEVNVLTSKAMPADELSREAAEKQLTEAMKQPATTDELTAIRDRMVEQARAQIRMSKN</sequence>
<keyword evidence="4 9" id="KW-0813">Transport</keyword>
<comment type="caution">
    <text evidence="12">The sequence shown here is derived from an EMBL/GenBank/DDBJ whole genome shotgun (WGS) entry which is preliminary data.</text>
</comment>
<keyword evidence="13" id="KW-1185">Reference proteome</keyword>
<dbReference type="InterPro" id="IPR001469">
    <property type="entry name" value="ATP_synth_F1_dsu/esu"/>
</dbReference>
<dbReference type="GO" id="GO:0045259">
    <property type="term" value="C:proton-transporting ATP synthase complex"/>
    <property type="evidence" value="ECO:0007669"/>
    <property type="project" value="UniProtKB-KW"/>
</dbReference>
<dbReference type="GO" id="GO:0005524">
    <property type="term" value="F:ATP binding"/>
    <property type="evidence" value="ECO:0007669"/>
    <property type="project" value="UniProtKB-UniRule"/>
</dbReference>
<evidence type="ECO:0000313" key="13">
    <source>
        <dbReference type="Proteomes" id="UP001139103"/>
    </source>
</evidence>
<evidence type="ECO:0000256" key="6">
    <source>
        <dbReference type="ARBA" id="ARBA00023136"/>
    </source>
</evidence>
<dbReference type="PANTHER" id="PTHR13822">
    <property type="entry name" value="ATP SYNTHASE DELTA/EPSILON CHAIN"/>
    <property type="match status" value="1"/>
</dbReference>
<keyword evidence="6 9" id="KW-0472">Membrane</keyword>
<proteinExistence type="inferred from homology"/>
<gene>
    <name evidence="9 12" type="primary">atpC</name>
    <name evidence="12" type="ORF">LOC68_23760</name>
</gene>
<dbReference type="Pfam" id="PF02823">
    <property type="entry name" value="ATP-synt_DE_N"/>
    <property type="match status" value="1"/>
</dbReference>
<comment type="similarity">
    <text evidence="3 9 10">Belongs to the ATPase epsilon chain family.</text>
</comment>
<evidence type="ECO:0000256" key="5">
    <source>
        <dbReference type="ARBA" id="ARBA00023065"/>
    </source>
</evidence>
<reference evidence="12" key="1">
    <citation type="submission" date="2021-11" db="EMBL/GenBank/DDBJ databases">
        <title>Genome sequence.</title>
        <authorList>
            <person name="Sun Q."/>
        </authorList>
    </citation>
    <scope>NUCLEOTIDE SEQUENCE</scope>
    <source>
        <strain evidence="12">JC732</strain>
    </source>
</reference>
<evidence type="ECO:0000256" key="1">
    <source>
        <dbReference type="ARBA" id="ARBA00003543"/>
    </source>
</evidence>
<evidence type="ECO:0000256" key="2">
    <source>
        <dbReference type="ARBA" id="ARBA00004184"/>
    </source>
</evidence>
<dbReference type="GO" id="GO:0012505">
    <property type="term" value="C:endomembrane system"/>
    <property type="evidence" value="ECO:0007669"/>
    <property type="project" value="UniProtKB-SubCell"/>
</dbReference>
<dbReference type="HAMAP" id="MF_00530">
    <property type="entry name" value="ATP_synth_epsil_bac"/>
    <property type="match status" value="1"/>
</dbReference>
<organism evidence="12 13">
    <name type="scientific">Blastopirellula sediminis</name>
    <dbReference type="NCBI Taxonomy" id="2894196"/>
    <lineage>
        <taxon>Bacteria</taxon>
        <taxon>Pseudomonadati</taxon>
        <taxon>Planctomycetota</taxon>
        <taxon>Planctomycetia</taxon>
        <taxon>Pirellulales</taxon>
        <taxon>Pirellulaceae</taxon>
        <taxon>Blastopirellula</taxon>
    </lineage>
</organism>
<accession>A0A9X1SIM1</accession>
<keyword evidence="5 9" id="KW-0406">Ion transport</keyword>
<dbReference type="InterPro" id="IPR020546">
    <property type="entry name" value="ATP_synth_F1_dsu/esu_N"/>
</dbReference>
<evidence type="ECO:0000313" key="12">
    <source>
        <dbReference type="EMBL" id="MCC9631422.1"/>
    </source>
</evidence>
<dbReference type="PANTHER" id="PTHR13822:SF10">
    <property type="entry name" value="ATP SYNTHASE EPSILON CHAIN, CHLOROPLASTIC"/>
    <property type="match status" value="1"/>
</dbReference>
<dbReference type="CDD" id="cd12152">
    <property type="entry name" value="F1-ATPase_delta"/>
    <property type="match status" value="1"/>
</dbReference>
<evidence type="ECO:0000259" key="11">
    <source>
        <dbReference type="Pfam" id="PF02823"/>
    </source>
</evidence>
<keyword evidence="7 9" id="KW-0139">CF(1)</keyword>
<keyword evidence="9" id="KW-1003">Cell membrane</keyword>
<evidence type="ECO:0000256" key="4">
    <source>
        <dbReference type="ARBA" id="ARBA00022448"/>
    </source>
</evidence>
<dbReference type="Gene3D" id="2.60.15.10">
    <property type="entry name" value="F0F1 ATP synthase delta/epsilon subunit, N-terminal"/>
    <property type="match status" value="1"/>
</dbReference>
<comment type="function">
    <text evidence="1 9">Produces ATP from ADP in the presence of a proton gradient across the membrane.</text>
</comment>
<feature type="domain" description="ATP synthase F1 complex delta/epsilon subunit N-terminal" evidence="11">
    <location>
        <begin position="4"/>
        <end position="82"/>
    </location>
</feature>
<dbReference type="InterPro" id="IPR036771">
    <property type="entry name" value="ATPsynth_dsu/esu_N"/>
</dbReference>
<evidence type="ECO:0000256" key="10">
    <source>
        <dbReference type="RuleBase" id="RU003656"/>
    </source>
</evidence>
<comment type="subunit">
    <text evidence="9 10">F-type ATPases have 2 components, CF(1) - the catalytic core - and CF(0) - the membrane proton channel. CF(1) has five subunits: alpha(3), beta(3), gamma(1), delta(1), epsilon(1). CF(0) has three main subunits: a, b and c.</text>
</comment>
<evidence type="ECO:0000256" key="7">
    <source>
        <dbReference type="ARBA" id="ARBA00023196"/>
    </source>
</evidence>
<dbReference type="Proteomes" id="UP001139103">
    <property type="component" value="Unassembled WGS sequence"/>
</dbReference>
<keyword evidence="9" id="KW-0375">Hydrogen ion transport</keyword>
<dbReference type="EMBL" id="JAJKFT010000010">
    <property type="protein sequence ID" value="MCC9631422.1"/>
    <property type="molecule type" value="Genomic_DNA"/>
</dbReference>